<dbReference type="InterPro" id="IPR008969">
    <property type="entry name" value="CarboxyPept-like_regulatory"/>
</dbReference>
<comment type="caution">
    <text evidence="3">The sequence shown here is derived from an EMBL/GenBank/DDBJ whole genome shotgun (WGS) entry which is preliminary data.</text>
</comment>
<gene>
    <name evidence="3" type="ORF">A2Z33_07675</name>
</gene>
<accession>A0A1F5YN57</accession>
<dbReference type="STRING" id="1798374.A2Z33_07675"/>
<name>A0A1F5YN57_9BACT</name>
<protein>
    <recommendedName>
        <fullName evidence="5">Carboxypeptidase regulatory-like domain-containing protein</fullName>
    </recommendedName>
</protein>
<dbReference type="InterPro" id="IPR024414">
    <property type="entry name" value="Uncharacterised_PrgI"/>
</dbReference>
<dbReference type="EMBL" id="MFJD01000012">
    <property type="protein sequence ID" value="OGG01638.1"/>
    <property type="molecule type" value="Genomic_DNA"/>
</dbReference>
<keyword evidence="2" id="KW-0812">Transmembrane</keyword>
<evidence type="ECO:0000313" key="3">
    <source>
        <dbReference type="EMBL" id="OGG01638.1"/>
    </source>
</evidence>
<sequence>MEQHPVPQNITTFQFRLVGDMTLKQFGYLAGGAIAAYVCYKLPLPVFFSIPLAVATALLGFGLAFVPIEERPMDTLILAFLKSVYSPTMFIWQREKPVAEPVITVRPPVPAAGHNAAAAAPGIKPAEKMTVKPAAPGAGTPASTAAPPIRVRAAAPAGAAGTGRGVNVGGPFDGVVAVFTGLFRHLNPFSKPGSATPPKPEPKPQDLPMVGGAIKSARVTKRSPGLLARLKGMLATVPKSAPEPHPEPPKRPVIPTMPEMFSRPVTPQVAGKPVEPVKPLPVPQHPPPATPGITPLPRKSDEEAKIERQTRELEERLKTLEKEARLKNESESRILELQKQLTQVLSERKHMESELSVLRARVSRPTPQAPQPLRAAAVSQPRPGRPTVRVITSDTAVRAGLPRLTSIPNVVTGIIKDHDGNLLPGVLVTVRDQTDVPLRALKTNKLGQFAASTPLPNNTYYIEVEDPRGRYVFDRIQVTLNGSVVPAVEVNAKSMKEINRDKLAKEIFNTQGI</sequence>
<dbReference type="AlphaFoldDB" id="A0A1F5YN57"/>
<proteinExistence type="predicted"/>
<evidence type="ECO:0008006" key="5">
    <source>
        <dbReference type="Google" id="ProtNLM"/>
    </source>
</evidence>
<evidence type="ECO:0000256" key="2">
    <source>
        <dbReference type="SAM" id="Phobius"/>
    </source>
</evidence>
<keyword evidence="2" id="KW-0472">Membrane</keyword>
<keyword evidence="2" id="KW-1133">Transmembrane helix</keyword>
<organism evidence="3 4">
    <name type="scientific">Candidatus Gottesmanbacteria bacterium RBG_16_52_11</name>
    <dbReference type="NCBI Taxonomy" id="1798374"/>
    <lineage>
        <taxon>Bacteria</taxon>
        <taxon>Candidatus Gottesmaniibacteriota</taxon>
    </lineage>
</organism>
<evidence type="ECO:0000313" key="4">
    <source>
        <dbReference type="Proteomes" id="UP000178448"/>
    </source>
</evidence>
<reference evidence="3 4" key="1">
    <citation type="journal article" date="2016" name="Nat. Commun.">
        <title>Thousands of microbial genomes shed light on interconnected biogeochemical processes in an aquifer system.</title>
        <authorList>
            <person name="Anantharaman K."/>
            <person name="Brown C.T."/>
            <person name="Hug L.A."/>
            <person name="Sharon I."/>
            <person name="Castelle C.J."/>
            <person name="Probst A.J."/>
            <person name="Thomas B.C."/>
            <person name="Singh A."/>
            <person name="Wilkins M.J."/>
            <person name="Karaoz U."/>
            <person name="Brodie E.L."/>
            <person name="Williams K.H."/>
            <person name="Hubbard S.S."/>
            <person name="Banfield J.F."/>
        </authorList>
    </citation>
    <scope>NUCLEOTIDE SEQUENCE [LARGE SCALE GENOMIC DNA]</scope>
</reference>
<dbReference type="Pfam" id="PF12666">
    <property type="entry name" value="PrgI"/>
    <property type="match status" value="1"/>
</dbReference>
<dbReference type="Proteomes" id="UP000178448">
    <property type="component" value="Unassembled WGS sequence"/>
</dbReference>
<feature type="region of interest" description="Disordered" evidence="1">
    <location>
        <begin position="279"/>
        <end position="302"/>
    </location>
</feature>
<feature type="compositionally biased region" description="Pro residues" evidence="1">
    <location>
        <begin position="279"/>
        <end position="290"/>
    </location>
</feature>
<dbReference type="Gene3D" id="2.60.40.1120">
    <property type="entry name" value="Carboxypeptidase-like, regulatory domain"/>
    <property type="match status" value="1"/>
</dbReference>
<evidence type="ECO:0000256" key="1">
    <source>
        <dbReference type="SAM" id="MobiDB-lite"/>
    </source>
</evidence>
<feature type="transmembrane region" description="Helical" evidence="2">
    <location>
        <begin position="46"/>
        <end position="68"/>
    </location>
</feature>
<dbReference type="SUPFAM" id="SSF49464">
    <property type="entry name" value="Carboxypeptidase regulatory domain-like"/>
    <property type="match status" value="1"/>
</dbReference>
<feature type="region of interest" description="Disordered" evidence="1">
    <location>
        <begin position="364"/>
        <end position="386"/>
    </location>
</feature>